<dbReference type="PANTHER" id="PTHR31987">
    <property type="entry name" value="GLUTAMINASE A-RELATED"/>
    <property type="match status" value="1"/>
</dbReference>
<dbReference type="Gene3D" id="2.60.120.260">
    <property type="entry name" value="Galactose-binding domain-like"/>
    <property type="match status" value="1"/>
</dbReference>
<dbReference type="Proteomes" id="UP000032417">
    <property type="component" value="Chromosome 1"/>
</dbReference>
<proteinExistence type="predicted"/>
<dbReference type="InterPro" id="IPR033433">
    <property type="entry name" value="GtaA_N"/>
</dbReference>
<dbReference type="PANTHER" id="PTHR31987:SF1">
    <property type="entry name" value="GLUTAMINASE A"/>
    <property type="match status" value="1"/>
</dbReference>
<evidence type="ECO:0000259" key="2">
    <source>
        <dbReference type="Pfam" id="PF16334"/>
    </source>
</evidence>
<feature type="chain" id="PRO_5001933326" description="Glutaminase" evidence="1">
    <location>
        <begin position="24"/>
        <end position="844"/>
    </location>
</feature>
<feature type="domain" description="DUF4964" evidence="2">
    <location>
        <begin position="15"/>
        <end position="101"/>
    </location>
</feature>
<protein>
    <recommendedName>
        <fullName evidence="7">Glutaminase</fullName>
    </recommendedName>
</protein>
<evidence type="ECO:0000256" key="1">
    <source>
        <dbReference type="SAM" id="SignalP"/>
    </source>
</evidence>
<dbReference type="InterPro" id="IPR052743">
    <property type="entry name" value="Glutaminase_GtaA"/>
</dbReference>
<evidence type="ECO:0008006" key="7">
    <source>
        <dbReference type="Google" id="ProtNLM"/>
    </source>
</evidence>
<dbReference type="STRING" id="1562970.ING2E5B_1387"/>
<dbReference type="HOGENOM" id="CLU_008020_2_0_10"/>
<evidence type="ECO:0000313" key="6">
    <source>
        <dbReference type="Proteomes" id="UP000032417"/>
    </source>
</evidence>
<dbReference type="EMBL" id="LN515532">
    <property type="protein sequence ID" value="CEA16135.1"/>
    <property type="molecule type" value="Genomic_DNA"/>
</dbReference>
<dbReference type="PROSITE" id="PS51257">
    <property type="entry name" value="PROKAR_LIPOPROTEIN"/>
    <property type="match status" value="1"/>
</dbReference>
<accession>A0A098BZS9</accession>
<dbReference type="InterPro" id="IPR008979">
    <property type="entry name" value="Galactose-bd-like_sf"/>
</dbReference>
<dbReference type="GO" id="GO:0005975">
    <property type="term" value="P:carbohydrate metabolic process"/>
    <property type="evidence" value="ECO:0007669"/>
    <property type="project" value="InterPro"/>
</dbReference>
<sequence length="844" mass="96525">MKKNGLLLTLISFIALLSCGKTANKSIVIATDLTTELRAPSYPLVTVDPYFNAWSNVNNLYDDQVRHWTEKEFPLLGALRVDGTIYRFMGVEKLPLKTILPTSHEEKWEGKYTFQQPIGEGWKSLDYDDSSWAIGQAAFGTQNEPNLSTLWQTKDIWVRRTFNIDEDLKDRDVFLHYSHDDIFELYINDIQVVSTDYSWKYDVQIELSEEVKATLKKGENIITAHCHNRTGGAYVDFGLYELEPNKSTLSNTAIQKSVSVLPTQTIYKFDCGEIELDLIFTSPLLLDDLELVSRPVSYISYQLRSKNNQTHDVQIYFESTPQWAVHNISQAVTYEEIANDRLKFLKTGTVEQPILEKKGDDIRIDWGYFYLAGHNDKSTNMKFGDYWNVKQEFNSTGAVSETKTENLSEKMNSENMTVLAYSKDLGKVSDEMTTGYIMLGYDDIYSVRYFDEDLKAYWTKDGTVDIFTAFEDAVNDYSTIMNRCDEFNRELLSEATRVGGTKYAELISLVYRQSIAAHKLVKDKEGNLLFFSKENNSNGSIGTVDITYPSSPLYLIYNPDLVKGMLNPIFYYSESGRWTKPFAAHDVGTYPIATGQTYGEDMPIEESGNVLILTAAIAEIEGNADYAAQHWETLTIWTEYLKEYGLDPENQLCTDDFAGHLAHNTNLSIKAIMGIASYGKLAGMLGKTEVAEEYIQIAKEMATQWETMADDGDHYRLTFDRPGTWSQKYNIVWDKLLGFNIFEPKIIEKEIALYKTLQNEYGLPLDNRATYTKTDWIMWTATLSGNSDDFDALIDPVYKYANETKSRVPISDWHDTKTAERMNFKARSVVGGYYMKLLEDKLNR</sequence>
<dbReference type="PATRIC" id="fig|1562970.3.peg.1373"/>
<gene>
    <name evidence="5" type="ORF">ING2E5B_1387</name>
</gene>
<name>A0A098BZS9_9BACT</name>
<dbReference type="AlphaFoldDB" id="A0A098BZS9"/>
<dbReference type="InterPro" id="IPR032515">
    <property type="entry name" value="DUF4964"/>
</dbReference>
<evidence type="ECO:0000313" key="5">
    <source>
        <dbReference type="EMBL" id="CEA16135.1"/>
    </source>
</evidence>
<dbReference type="OrthoDB" id="175993at2"/>
<dbReference type="InterPro" id="IPR032514">
    <property type="entry name" value="GtaA_central"/>
</dbReference>
<dbReference type="SUPFAM" id="SSF48208">
    <property type="entry name" value="Six-hairpin glycosidases"/>
    <property type="match status" value="1"/>
</dbReference>
<dbReference type="Pfam" id="PF16334">
    <property type="entry name" value="DUF4964"/>
    <property type="match status" value="1"/>
</dbReference>
<feature type="domain" description="Glutaminase A N-terminal" evidence="4">
    <location>
        <begin position="263"/>
        <end position="492"/>
    </location>
</feature>
<dbReference type="Pfam" id="PF17168">
    <property type="entry name" value="DUF5127"/>
    <property type="match status" value="1"/>
</dbReference>
<evidence type="ECO:0000259" key="3">
    <source>
        <dbReference type="Pfam" id="PF16335"/>
    </source>
</evidence>
<organism evidence="5 6">
    <name type="scientific">Fermentimonas caenicola</name>
    <dbReference type="NCBI Taxonomy" id="1562970"/>
    <lineage>
        <taxon>Bacteria</taxon>
        <taxon>Pseudomonadati</taxon>
        <taxon>Bacteroidota</taxon>
        <taxon>Bacteroidia</taxon>
        <taxon>Bacteroidales</taxon>
        <taxon>Dysgonomonadaceae</taxon>
        <taxon>Fermentimonas</taxon>
    </lineage>
</organism>
<feature type="domain" description="Glutaminase A central" evidence="3">
    <location>
        <begin position="500"/>
        <end position="837"/>
    </location>
</feature>
<evidence type="ECO:0000259" key="4">
    <source>
        <dbReference type="Pfam" id="PF17168"/>
    </source>
</evidence>
<dbReference type="InterPro" id="IPR008928">
    <property type="entry name" value="6-hairpin_glycosidase_sf"/>
</dbReference>
<dbReference type="KEGG" id="pbt:ING2E5B_1387"/>
<dbReference type="SUPFAM" id="SSF49785">
    <property type="entry name" value="Galactose-binding domain-like"/>
    <property type="match status" value="1"/>
</dbReference>
<keyword evidence="1" id="KW-0732">Signal</keyword>
<keyword evidence="6" id="KW-1185">Reference proteome</keyword>
<dbReference type="Pfam" id="PF16335">
    <property type="entry name" value="GtaA_6_Hairpin"/>
    <property type="match status" value="1"/>
</dbReference>
<feature type="signal peptide" evidence="1">
    <location>
        <begin position="1"/>
        <end position="23"/>
    </location>
</feature>
<reference evidence="5 6" key="1">
    <citation type="submission" date="2014-08" db="EMBL/GenBank/DDBJ databases">
        <authorList>
            <person name="Wibberg D."/>
        </authorList>
    </citation>
    <scope>NUCLEOTIDE SEQUENCE [LARGE SCALE GENOMIC DNA]</scope>
    <source>
        <strain evidence="6">ING2-E5B</strain>
    </source>
</reference>